<protein>
    <submittedName>
        <fullName evidence="1">Uncharacterized protein</fullName>
    </submittedName>
</protein>
<name>A0AAD6UDT2_9AGAR</name>
<reference evidence="1" key="1">
    <citation type="submission" date="2023-03" db="EMBL/GenBank/DDBJ databases">
        <title>Massive genome expansion in bonnet fungi (Mycena s.s.) driven by repeated elements and novel gene families across ecological guilds.</title>
        <authorList>
            <consortium name="Lawrence Berkeley National Laboratory"/>
            <person name="Harder C.B."/>
            <person name="Miyauchi S."/>
            <person name="Viragh M."/>
            <person name="Kuo A."/>
            <person name="Thoen E."/>
            <person name="Andreopoulos B."/>
            <person name="Lu D."/>
            <person name="Skrede I."/>
            <person name="Drula E."/>
            <person name="Henrissat B."/>
            <person name="Morin E."/>
            <person name="Kohler A."/>
            <person name="Barry K."/>
            <person name="LaButti K."/>
            <person name="Morin E."/>
            <person name="Salamov A."/>
            <person name="Lipzen A."/>
            <person name="Mereny Z."/>
            <person name="Hegedus B."/>
            <person name="Baldrian P."/>
            <person name="Stursova M."/>
            <person name="Weitz H."/>
            <person name="Taylor A."/>
            <person name="Grigoriev I.V."/>
            <person name="Nagy L.G."/>
            <person name="Martin F."/>
            <person name="Kauserud H."/>
        </authorList>
    </citation>
    <scope>NUCLEOTIDE SEQUENCE</scope>
    <source>
        <strain evidence="1">CBHHK173m</strain>
    </source>
</reference>
<sequence length="231" mass="26163">MPLLHSLHISQSDQGFKETRPMLSHHATSDSNRWPALHTVLGSRVSWPPGPHYQMNSGRPADEKRVAREASCVYEPKQVLRAHVAMGRSPCPPARITSFFFLLSVIDGDGSLFFLSPNPEAIAERLVSEDRTGLIITAAAIATRLPASRLRRSLAQSPPLFRLRILHQSRGGRGSSSASYLRCWPQFRRHFHRILRNHPRHARSSSRHAHFFFQIRRDEFHDDGLRCGASP</sequence>
<dbReference type="Proteomes" id="UP001222325">
    <property type="component" value="Unassembled WGS sequence"/>
</dbReference>
<accession>A0AAD6UDT2</accession>
<gene>
    <name evidence="1" type="ORF">B0H15DRAFT_586285</name>
</gene>
<keyword evidence="2" id="KW-1185">Reference proteome</keyword>
<evidence type="ECO:0000313" key="1">
    <source>
        <dbReference type="EMBL" id="KAJ7098665.1"/>
    </source>
</evidence>
<proteinExistence type="predicted"/>
<dbReference type="AlphaFoldDB" id="A0AAD6UDT2"/>
<comment type="caution">
    <text evidence="1">The sequence shown here is derived from an EMBL/GenBank/DDBJ whole genome shotgun (WGS) entry which is preliminary data.</text>
</comment>
<evidence type="ECO:0000313" key="2">
    <source>
        <dbReference type="Proteomes" id="UP001222325"/>
    </source>
</evidence>
<organism evidence="1 2">
    <name type="scientific">Mycena belliarum</name>
    <dbReference type="NCBI Taxonomy" id="1033014"/>
    <lineage>
        <taxon>Eukaryota</taxon>
        <taxon>Fungi</taxon>
        <taxon>Dikarya</taxon>
        <taxon>Basidiomycota</taxon>
        <taxon>Agaricomycotina</taxon>
        <taxon>Agaricomycetes</taxon>
        <taxon>Agaricomycetidae</taxon>
        <taxon>Agaricales</taxon>
        <taxon>Marasmiineae</taxon>
        <taxon>Mycenaceae</taxon>
        <taxon>Mycena</taxon>
    </lineage>
</organism>
<dbReference type="EMBL" id="JARJCN010000008">
    <property type="protein sequence ID" value="KAJ7098665.1"/>
    <property type="molecule type" value="Genomic_DNA"/>
</dbReference>